<keyword evidence="3" id="KW-1185">Reference proteome</keyword>
<dbReference type="EMBL" id="CP071091">
    <property type="protein sequence ID" value="QSQ15023.1"/>
    <property type="molecule type" value="Genomic_DNA"/>
</dbReference>
<organism evidence="2 3">
    <name type="scientific">Myxococcus landrumensis</name>
    <dbReference type="NCBI Taxonomy" id="2813577"/>
    <lineage>
        <taxon>Bacteria</taxon>
        <taxon>Pseudomonadati</taxon>
        <taxon>Myxococcota</taxon>
        <taxon>Myxococcia</taxon>
        <taxon>Myxococcales</taxon>
        <taxon>Cystobacterineae</taxon>
        <taxon>Myxococcaceae</taxon>
        <taxon>Myxococcus</taxon>
    </lineage>
</organism>
<dbReference type="InterPro" id="IPR014710">
    <property type="entry name" value="RmlC-like_jellyroll"/>
</dbReference>
<dbReference type="RefSeq" id="WP_206716765.1">
    <property type="nucleotide sequence ID" value="NZ_CP071091.1"/>
</dbReference>
<dbReference type="Gene3D" id="2.60.120.10">
    <property type="entry name" value="Jelly Rolls"/>
    <property type="match status" value="1"/>
</dbReference>
<evidence type="ECO:0000313" key="3">
    <source>
        <dbReference type="Proteomes" id="UP000663090"/>
    </source>
</evidence>
<evidence type="ECO:0000256" key="1">
    <source>
        <dbReference type="SAM" id="MobiDB-lite"/>
    </source>
</evidence>
<proteinExistence type="predicted"/>
<feature type="region of interest" description="Disordered" evidence="1">
    <location>
        <begin position="241"/>
        <end position="260"/>
    </location>
</feature>
<dbReference type="SUPFAM" id="SSF51182">
    <property type="entry name" value="RmlC-like cupins"/>
    <property type="match status" value="1"/>
</dbReference>
<gene>
    <name evidence="2" type="ORF">JY572_02755</name>
</gene>
<accession>A0ABX7NFF2</accession>
<name>A0ABX7NFF2_9BACT</name>
<evidence type="ECO:0000313" key="2">
    <source>
        <dbReference type="EMBL" id="QSQ15023.1"/>
    </source>
</evidence>
<dbReference type="Proteomes" id="UP000663090">
    <property type="component" value="Chromosome"/>
</dbReference>
<reference evidence="2 3" key="1">
    <citation type="submission" date="2021-02" db="EMBL/GenBank/DDBJ databases">
        <title>De Novo genome assembly of isolated myxobacteria.</title>
        <authorList>
            <person name="Stevens D.C."/>
        </authorList>
    </citation>
    <scope>NUCLEOTIDE SEQUENCE [LARGE SCALE GENOMIC DNA]</scope>
    <source>
        <strain evidence="2 3">SCHIC003</strain>
    </source>
</reference>
<sequence>MANPASSKLNKLLDDVESGSISVLDFLKDVSGKPEYLDGLGKHVTKSGKSSRVRLKGAFARSRVLMRIEAVDPTGANHVEGSVLPGALQFTQLMKRGQFETTVTKGAAEINVGGTTAKVSTGNKLLIHAGKPFGFLNSGNQPWDFKAIHSAWNPDTFVYEYAQQMLVGDQLWFSIKPTIDDASDRPYYNIRSSVSGTFSVVMVDPKQSTIPCYYSDGENVVSALLGSGELVMGSKRIPLERGKSQSVPPKEPFQLVNPGPEPFMAEIRPEPAREWQPQTSYWEAQPGKFVTGDQVFFEYVFSTP</sequence>
<protein>
    <submittedName>
        <fullName evidence="2">Uncharacterized protein</fullName>
    </submittedName>
</protein>
<dbReference type="InterPro" id="IPR011051">
    <property type="entry name" value="RmlC_Cupin_sf"/>
</dbReference>